<dbReference type="PROSITE" id="PS00041">
    <property type="entry name" value="HTH_ARAC_FAMILY_1"/>
    <property type="match status" value="1"/>
</dbReference>
<keyword evidence="3" id="KW-0804">Transcription</keyword>
<accession>A0A7X2IT15</accession>
<evidence type="ECO:0000256" key="2">
    <source>
        <dbReference type="ARBA" id="ARBA00023125"/>
    </source>
</evidence>
<reference evidence="5 6" key="1">
    <citation type="submission" date="2019-11" db="EMBL/GenBank/DDBJ databases">
        <title>Novel species isolated from a subtropical stream in China.</title>
        <authorList>
            <person name="Lu H."/>
        </authorList>
    </citation>
    <scope>NUCLEOTIDE SEQUENCE [LARGE SCALE GENOMIC DNA]</scope>
    <source>
        <strain evidence="5 6">FT92W</strain>
    </source>
</reference>
<dbReference type="InterPro" id="IPR018060">
    <property type="entry name" value="HTH_AraC"/>
</dbReference>
<evidence type="ECO:0000313" key="6">
    <source>
        <dbReference type="Proteomes" id="UP000446768"/>
    </source>
</evidence>
<organism evidence="5 6">
    <name type="scientific">Pseudoduganella rivuli</name>
    <dbReference type="NCBI Taxonomy" id="2666085"/>
    <lineage>
        <taxon>Bacteria</taxon>
        <taxon>Pseudomonadati</taxon>
        <taxon>Pseudomonadota</taxon>
        <taxon>Betaproteobacteria</taxon>
        <taxon>Burkholderiales</taxon>
        <taxon>Oxalobacteraceae</taxon>
        <taxon>Telluria group</taxon>
        <taxon>Pseudoduganella</taxon>
    </lineage>
</organism>
<name>A0A7X2IT15_9BURK</name>
<keyword evidence="2" id="KW-0238">DNA-binding</keyword>
<evidence type="ECO:0000313" key="5">
    <source>
        <dbReference type="EMBL" id="MRV75519.1"/>
    </source>
</evidence>
<dbReference type="InterPro" id="IPR050204">
    <property type="entry name" value="AraC_XylS_family_regulators"/>
</dbReference>
<keyword evidence="1" id="KW-0805">Transcription regulation</keyword>
<evidence type="ECO:0000256" key="1">
    <source>
        <dbReference type="ARBA" id="ARBA00023015"/>
    </source>
</evidence>
<proteinExistence type="predicted"/>
<dbReference type="Proteomes" id="UP000446768">
    <property type="component" value="Unassembled WGS sequence"/>
</dbReference>
<evidence type="ECO:0000256" key="3">
    <source>
        <dbReference type="ARBA" id="ARBA00023163"/>
    </source>
</evidence>
<dbReference type="GO" id="GO:0003700">
    <property type="term" value="F:DNA-binding transcription factor activity"/>
    <property type="evidence" value="ECO:0007669"/>
    <property type="project" value="InterPro"/>
</dbReference>
<dbReference type="Pfam" id="PF12833">
    <property type="entry name" value="HTH_18"/>
    <property type="match status" value="1"/>
</dbReference>
<dbReference type="InterPro" id="IPR009057">
    <property type="entry name" value="Homeodomain-like_sf"/>
</dbReference>
<dbReference type="SMART" id="SM00342">
    <property type="entry name" value="HTH_ARAC"/>
    <property type="match status" value="1"/>
</dbReference>
<evidence type="ECO:0000259" key="4">
    <source>
        <dbReference type="PROSITE" id="PS01124"/>
    </source>
</evidence>
<dbReference type="AlphaFoldDB" id="A0A7X2IT15"/>
<feature type="domain" description="HTH araC/xylS-type" evidence="4">
    <location>
        <begin position="219"/>
        <end position="318"/>
    </location>
</feature>
<dbReference type="GO" id="GO:0043565">
    <property type="term" value="F:sequence-specific DNA binding"/>
    <property type="evidence" value="ECO:0007669"/>
    <property type="project" value="InterPro"/>
</dbReference>
<dbReference type="PANTHER" id="PTHR46796">
    <property type="entry name" value="HTH-TYPE TRANSCRIPTIONAL ACTIVATOR RHAS-RELATED"/>
    <property type="match status" value="1"/>
</dbReference>
<sequence>MLTEAHISTDNLRADKRLALVRDTAFNLFNLEVKLGGTEAADVAADIRVARGPVAGVVDVHTSWSVVERTRARASAAGGDNFLVYLIKQGGSWFQNGSGEEFVTSAGAVVVGSQDAAYKAAAAPGRDWRFNVLSVPGHLLSFAGERIRQGGFQMVPPQAPLSQLLTSYVASLCVELPRLDVEATAAALRALDQLLASSMNGKRPPAEQLAHALSDERRRAALHYIQANLESAALSPAGIAHSVGISPRQLHRLFEEVGHSVGVEIRRLRVERAQHLIHGSPERTITDIAFACGFDSLATFYRAFKAEAGMTASEFRTVSPR</sequence>
<comment type="caution">
    <text evidence="5">The sequence shown here is derived from an EMBL/GenBank/DDBJ whole genome shotgun (WGS) entry which is preliminary data.</text>
</comment>
<dbReference type="EMBL" id="WKJJ01000021">
    <property type="protein sequence ID" value="MRV75519.1"/>
    <property type="molecule type" value="Genomic_DNA"/>
</dbReference>
<dbReference type="RefSeq" id="WP_154380144.1">
    <property type="nucleotide sequence ID" value="NZ_WKJJ01000021.1"/>
</dbReference>
<protein>
    <submittedName>
        <fullName evidence="5">Helix-turn-helix domain-containing protein</fullName>
    </submittedName>
</protein>
<dbReference type="PROSITE" id="PS01124">
    <property type="entry name" value="HTH_ARAC_FAMILY_2"/>
    <property type="match status" value="1"/>
</dbReference>
<gene>
    <name evidence="5" type="ORF">GJ700_27740</name>
</gene>
<dbReference type="Gene3D" id="1.10.10.60">
    <property type="entry name" value="Homeodomain-like"/>
    <property type="match status" value="1"/>
</dbReference>
<keyword evidence="6" id="KW-1185">Reference proteome</keyword>
<dbReference type="InterPro" id="IPR018062">
    <property type="entry name" value="HTH_AraC-typ_CS"/>
</dbReference>
<dbReference type="SUPFAM" id="SSF46689">
    <property type="entry name" value="Homeodomain-like"/>
    <property type="match status" value="1"/>
</dbReference>